<name>A0A2Z5WPQ0_PARTP</name>
<dbReference type="PROSITE" id="PS50071">
    <property type="entry name" value="HOMEOBOX_2"/>
    <property type="match status" value="1"/>
</dbReference>
<dbReference type="EMBL" id="LC350092">
    <property type="protein sequence ID" value="BBC20843.1"/>
    <property type="molecule type" value="mRNA"/>
</dbReference>
<gene>
    <name evidence="9" type="primary">Noto1</name>
</gene>
<evidence type="ECO:0000256" key="2">
    <source>
        <dbReference type="ARBA" id="ARBA00023125"/>
    </source>
</evidence>
<dbReference type="PRINTS" id="PR00024">
    <property type="entry name" value="HOMEOBOX"/>
</dbReference>
<feature type="compositionally biased region" description="Low complexity" evidence="7">
    <location>
        <begin position="84"/>
        <end position="123"/>
    </location>
</feature>
<dbReference type="InterPro" id="IPR001356">
    <property type="entry name" value="HD"/>
</dbReference>
<feature type="compositionally biased region" description="Polar residues" evidence="7">
    <location>
        <begin position="138"/>
        <end position="154"/>
    </location>
</feature>
<evidence type="ECO:0000259" key="8">
    <source>
        <dbReference type="PROSITE" id="PS50071"/>
    </source>
</evidence>
<dbReference type="GO" id="GO:0007417">
    <property type="term" value="P:central nervous system development"/>
    <property type="evidence" value="ECO:0007669"/>
    <property type="project" value="TreeGrafter"/>
</dbReference>
<dbReference type="GO" id="GO:0000981">
    <property type="term" value="F:DNA-binding transcription factor activity, RNA polymerase II-specific"/>
    <property type="evidence" value="ECO:0007669"/>
    <property type="project" value="InterPro"/>
</dbReference>
<evidence type="ECO:0000256" key="5">
    <source>
        <dbReference type="PROSITE-ProRule" id="PRU00108"/>
    </source>
</evidence>
<dbReference type="GO" id="GO:0030182">
    <property type="term" value="P:neuron differentiation"/>
    <property type="evidence" value="ECO:0007669"/>
    <property type="project" value="TreeGrafter"/>
</dbReference>
<keyword evidence="3 5" id="KW-0371">Homeobox</keyword>
<dbReference type="InterPro" id="IPR017970">
    <property type="entry name" value="Homeobox_CS"/>
</dbReference>
<dbReference type="PANTHER" id="PTHR24339">
    <property type="entry name" value="HOMEOBOX PROTEIN EMX-RELATED"/>
    <property type="match status" value="1"/>
</dbReference>
<evidence type="ECO:0000313" key="9">
    <source>
        <dbReference type="EMBL" id="BBC20843.1"/>
    </source>
</evidence>
<dbReference type="OrthoDB" id="6159439at2759"/>
<dbReference type="InterPro" id="IPR050877">
    <property type="entry name" value="EMX-VAX-Noto_Homeobox_TFs"/>
</dbReference>
<dbReference type="PANTHER" id="PTHR24339:SF67">
    <property type="entry name" value="GNOT1 HOMEODOMAIN PROTEIN-RELATED"/>
    <property type="match status" value="1"/>
</dbReference>
<feature type="region of interest" description="Disordered" evidence="7">
    <location>
        <begin position="83"/>
        <end position="123"/>
    </location>
</feature>
<evidence type="ECO:0000256" key="4">
    <source>
        <dbReference type="ARBA" id="ARBA00023242"/>
    </source>
</evidence>
<feature type="DNA-binding region" description="Homeobox" evidence="5">
    <location>
        <begin position="171"/>
        <end position="230"/>
    </location>
</feature>
<feature type="region of interest" description="Disordered" evidence="7">
    <location>
        <begin position="138"/>
        <end position="161"/>
    </location>
</feature>
<feature type="domain" description="Homeobox" evidence="8">
    <location>
        <begin position="169"/>
        <end position="229"/>
    </location>
</feature>
<comment type="subcellular location">
    <subcellularLocation>
        <location evidence="1 5 6">Nucleus</location>
    </subcellularLocation>
</comment>
<dbReference type="SUPFAM" id="SSF46689">
    <property type="entry name" value="Homeodomain-like"/>
    <property type="match status" value="1"/>
</dbReference>
<dbReference type="InterPro" id="IPR009057">
    <property type="entry name" value="Homeodomain-like_sf"/>
</dbReference>
<protein>
    <submittedName>
        <fullName evidence="9">Homeobox protein Noto1</fullName>
    </submittedName>
</protein>
<evidence type="ECO:0000256" key="6">
    <source>
        <dbReference type="RuleBase" id="RU000682"/>
    </source>
</evidence>
<accession>A0A2Z5WPQ0</accession>
<dbReference type="Pfam" id="PF00046">
    <property type="entry name" value="Homeodomain"/>
    <property type="match status" value="1"/>
</dbReference>
<dbReference type="GO" id="GO:0005634">
    <property type="term" value="C:nucleus"/>
    <property type="evidence" value="ECO:0007669"/>
    <property type="project" value="UniProtKB-SubCell"/>
</dbReference>
<dbReference type="CDD" id="cd00086">
    <property type="entry name" value="homeodomain"/>
    <property type="match status" value="1"/>
</dbReference>
<keyword evidence="4 5" id="KW-0539">Nucleus</keyword>
<dbReference type="PROSITE" id="PS00027">
    <property type="entry name" value="HOMEOBOX_1"/>
    <property type="match status" value="1"/>
</dbReference>
<dbReference type="InterPro" id="IPR020479">
    <property type="entry name" value="HD_metazoa"/>
</dbReference>
<keyword evidence="2 5" id="KW-0238">DNA-binding</keyword>
<dbReference type="AlphaFoldDB" id="A0A2Z5WPQ0"/>
<dbReference type="SMART" id="SM00389">
    <property type="entry name" value="HOX"/>
    <property type="match status" value="1"/>
</dbReference>
<dbReference type="Gene3D" id="1.10.10.60">
    <property type="entry name" value="Homeodomain-like"/>
    <property type="match status" value="1"/>
</dbReference>
<evidence type="ECO:0000256" key="7">
    <source>
        <dbReference type="SAM" id="MobiDB-lite"/>
    </source>
</evidence>
<sequence>MQVVMQSRYTPYYKPLKISIPESASMVSINPRVQPRFDYLPYYHYGNYYHQYSVQPSLSVANQPSQKNELKFGIASILGLNETNDSNDSAYSNESSSQPEMGSLESSSNHYHVSSPISSSSSYSPEFYIDRAPESEISRYTSSPESSDSGNSCTNKRKNPTIAVEIESGKSKRVRTIFSADQMARLEQEFSRSQYMVGQERTYLAQVLNLTESQVKIWFQNRRIKYRKQTLENQRTKLANDRSSEGRAV</sequence>
<proteinExistence type="evidence at transcript level"/>
<reference evidence="9" key="1">
    <citation type="journal article" date="2018" name="Dev. Biol.">
        <title>A quantitative study of the diversity of stripe-forming processes in an arthropod cell-based field undergoing axis formation and growth.</title>
        <authorList>
            <person name="Hemmi N."/>
            <person name="Akiyama-Oda Y."/>
            <person name="Fujimoto K."/>
            <person name="Oda H."/>
        </authorList>
    </citation>
    <scope>NUCLEOTIDE SEQUENCE</scope>
</reference>
<dbReference type="GO" id="GO:0000978">
    <property type="term" value="F:RNA polymerase II cis-regulatory region sequence-specific DNA binding"/>
    <property type="evidence" value="ECO:0007669"/>
    <property type="project" value="TreeGrafter"/>
</dbReference>
<evidence type="ECO:0000256" key="3">
    <source>
        <dbReference type="ARBA" id="ARBA00023155"/>
    </source>
</evidence>
<evidence type="ECO:0000256" key="1">
    <source>
        <dbReference type="ARBA" id="ARBA00004123"/>
    </source>
</evidence>
<organism evidence="9">
    <name type="scientific">Parasteatoda tepidariorum</name>
    <name type="common">Common house spider</name>
    <name type="synonym">Achaearanea tepidariorum</name>
    <dbReference type="NCBI Taxonomy" id="114398"/>
    <lineage>
        <taxon>Eukaryota</taxon>
        <taxon>Metazoa</taxon>
        <taxon>Ecdysozoa</taxon>
        <taxon>Arthropoda</taxon>
        <taxon>Chelicerata</taxon>
        <taxon>Arachnida</taxon>
        <taxon>Araneae</taxon>
        <taxon>Araneomorphae</taxon>
        <taxon>Entelegynae</taxon>
        <taxon>Araneoidea</taxon>
        <taxon>Theridiidae</taxon>
        <taxon>Parasteatoda</taxon>
    </lineage>
</organism>